<keyword evidence="3" id="KW-0175">Coiled coil</keyword>
<feature type="coiled-coil region" evidence="3">
    <location>
        <begin position="551"/>
        <end position="578"/>
    </location>
</feature>
<dbReference type="Pfam" id="PF12848">
    <property type="entry name" value="ABC_tran_Xtn"/>
    <property type="match status" value="1"/>
</dbReference>
<dbReference type="InterPro" id="IPR003593">
    <property type="entry name" value="AAA+_ATPase"/>
</dbReference>
<comment type="caution">
    <text evidence="5">The sequence shown here is derived from an EMBL/GenBank/DDBJ whole genome shotgun (WGS) entry which is preliminary data.</text>
</comment>
<dbReference type="PANTHER" id="PTHR42855">
    <property type="entry name" value="ABC TRANSPORTER ATP-BINDING SUBUNIT"/>
    <property type="match status" value="1"/>
</dbReference>
<dbReference type="Pfam" id="PF00005">
    <property type="entry name" value="ABC_tran"/>
    <property type="match status" value="2"/>
</dbReference>
<keyword evidence="1" id="KW-0547">Nucleotide-binding</keyword>
<evidence type="ECO:0000259" key="4">
    <source>
        <dbReference type="PROSITE" id="PS50893"/>
    </source>
</evidence>
<keyword evidence="6" id="KW-1185">Reference proteome</keyword>
<accession>A0A7X2TE93</accession>
<organism evidence="5 6">
    <name type="scientific">Clostridium porci</name>
    <dbReference type="NCBI Taxonomy" id="2605778"/>
    <lineage>
        <taxon>Bacteria</taxon>
        <taxon>Bacillati</taxon>
        <taxon>Bacillota</taxon>
        <taxon>Clostridia</taxon>
        <taxon>Eubacteriales</taxon>
        <taxon>Clostridiaceae</taxon>
        <taxon>Clostridium</taxon>
    </lineage>
</organism>
<dbReference type="Proteomes" id="UP000429958">
    <property type="component" value="Unassembled WGS sequence"/>
</dbReference>
<dbReference type="InterPro" id="IPR027417">
    <property type="entry name" value="P-loop_NTPase"/>
</dbReference>
<dbReference type="InterPro" id="IPR017871">
    <property type="entry name" value="ABC_transporter-like_CS"/>
</dbReference>
<dbReference type="SUPFAM" id="SSF52540">
    <property type="entry name" value="P-loop containing nucleoside triphosphate hydrolases"/>
    <property type="match status" value="2"/>
</dbReference>
<dbReference type="PANTHER" id="PTHR42855:SF2">
    <property type="entry name" value="DRUG RESISTANCE ABC TRANSPORTER,ATP-BINDING PROTEIN"/>
    <property type="match status" value="1"/>
</dbReference>
<dbReference type="InterPro" id="IPR032781">
    <property type="entry name" value="ABC_tran_Xtn"/>
</dbReference>
<dbReference type="AlphaFoldDB" id="A0A7X2TE93"/>
<dbReference type="GO" id="GO:0016887">
    <property type="term" value="F:ATP hydrolysis activity"/>
    <property type="evidence" value="ECO:0007669"/>
    <property type="project" value="InterPro"/>
</dbReference>
<protein>
    <submittedName>
        <fullName evidence="5">ABC-F family ATP-binding cassette domain-containing protein</fullName>
    </submittedName>
</protein>
<feature type="domain" description="ABC transporter" evidence="4">
    <location>
        <begin position="3"/>
        <end position="237"/>
    </location>
</feature>
<feature type="coiled-coil region" evidence="3">
    <location>
        <begin position="226"/>
        <end position="253"/>
    </location>
</feature>
<feature type="domain" description="ABC transporter" evidence="4">
    <location>
        <begin position="292"/>
        <end position="510"/>
    </location>
</feature>
<dbReference type="InterPro" id="IPR051309">
    <property type="entry name" value="ABCF_ATPase"/>
</dbReference>
<dbReference type="EMBL" id="VUMD01000023">
    <property type="protein sequence ID" value="MSS38365.1"/>
    <property type="molecule type" value="Genomic_DNA"/>
</dbReference>
<dbReference type="PROSITE" id="PS00211">
    <property type="entry name" value="ABC_TRANSPORTER_1"/>
    <property type="match status" value="2"/>
</dbReference>
<dbReference type="FunFam" id="3.40.50.300:FF:000011">
    <property type="entry name" value="Putative ABC transporter ATP-binding component"/>
    <property type="match status" value="1"/>
</dbReference>
<keyword evidence="2 5" id="KW-0067">ATP-binding</keyword>
<dbReference type="SMART" id="SM00382">
    <property type="entry name" value="AAA"/>
    <property type="match status" value="2"/>
</dbReference>
<name>A0A7X2TE93_9CLOT</name>
<gene>
    <name evidence="5" type="ORF">FYJ39_17960</name>
</gene>
<evidence type="ECO:0000256" key="1">
    <source>
        <dbReference type="ARBA" id="ARBA00022741"/>
    </source>
</evidence>
<dbReference type="Gene3D" id="3.40.50.300">
    <property type="entry name" value="P-loop containing nucleotide triphosphate hydrolases"/>
    <property type="match status" value="2"/>
</dbReference>
<evidence type="ECO:0000313" key="6">
    <source>
        <dbReference type="Proteomes" id="UP000429958"/>
    </source>
</evidence>
<dbReference type="InterPro" id="IPR003439">
    <property type="entry name" value="ABC_transporter-like_ATP-bd"/>
</dbReference>
<dbReference type="PROSITE" id="PS50893">
    <property type="entry name" value="ABC_TRANSPORTER_2"/>
    <property type="match status" value="2"/>
</dbReference>
<evidence type="ECO:0000256" key="2">
    <source>
        <dbReference type="ARBA" id="ARBA00022840"/>
    </source>
</evidence>
<reference evidence="5 6" key="1">
    <citation type="submission" date="2019-08" db="EMBL/GenBank/DDBJ databases">
        <title>In-depth cultivation of the pig gut microbiome towards novel bacterial diversity and tailored functional studies.</title>
        <authorList>
            <person name="Wylensek D."/>
            <person name="Hitch T.C.A."/>
            <person name="Clavel T."/>
        </authorList>
    </citation>
    <scope>NUCLEOTIDE SEQUENCE [LARGE SCALE GENOMIC DNA]</scope>
    <source>
        <strain evidence="5 6">WCA-389-WT-23D1</strain>
    </source>
</reference>
<evidence type="ECO:0000256" key="3">
    <source>
        <dbReference type="SAM" id="Coils"/>
    </source>
</evidence>
<dbReference type="CDD" id="cd03221">
    <property type="entry name" value="ABCF_EF-3"/>
    <property type="match status" value="2"/>
</dbReference>
<dbReference type="GO" id="GO:0005524">
    <property type="term" value="F:ATP binding"/>
    <property type="evidence" value="ECO:0007669"/>
    <property type="project" value="UniProtKB-KW"/>
</dbReference>
<dbReference type="RefSeq" id="WP_154473796.1">
    <property type="nucleotide sequence ID" value="NZ_DBEWUL010000175.1"/>
</dbReference>
<evidence type="ECO:0000313" key="5">
    <source>
        <dbReference type="EMBL" id="MSS38365.1"/>
    </source>
</evidence>
<sequence>MLYQIKDGTVTEGGALILSHIFFDIRGNEKIAVVGRNGAGKTTLLRLIAGELTLDRDDKRSGPGILCSRQITVGMLHQQVCLNDSRKVEDLLLEQFPFKNVFEGERFAHEREIDLLFTGMGFEKRDKEKKIEELSGGEQTKLALIRLLLKKPDILLLDEPTNHLDVSACQWLEQYLNAYPGAVVTVSHDRFFLDQVADVVYELSDRILVRYPGTYSQYRKDKLKGYQLQKKAYRRQQEEIVRLERLVERFKNKPAKASFARSKRKAIQRMKRVDQPREDEAHIFTGAIEPLIPGGKWVFTSEHLKIGYDKALVELTLRIRRGQKIAVLGANGAGKTAFLKTVAGLIRPLSGSYSLGSHTTIGYFDQQSAGIQSQKSVLAHFTSVFPGMSQKEARTILGAYLFGGREAQKDVNVLSGGEKARLVLCEILQSRPNFIILDEPTNHMDIQAKETLESAFQAYKGTLLFVSHDRYFIRQVADAILIFENQSVFYYPFGYEHYLERKKRQESGIPLTAQRMAQEQALIESFRAVPGAERHCLRECSTETAYRDWKLRLAGERLEELRLKVEVLYEKIDRLLKSRQAEEGFWLGESWKEEASYREMAEYYEKAWEAWNQGCLEWYEEAQEAGLIESWPQPGLAKVQNEISG</sequence>
<proteinExistence type="predicted"/>